<feature type="non-terminal residue" evidence="2">
    <location>
        <position position="197"/>
    </location>
</feature>
<accession>A0A0F8WLP3</accession>
<proteinExistence type="predicted"/>
<name>A0A0F8WLP3_9ZZZZ</name>
<organism evidence="2">
    <name type="scientific">marine sediment metagenome</name>
    <dbReference type="NCBI Taxonomy" id="412755"/>
    <lineage>
        <taxon>unclassified sequences</taxon>
        <taxon>metagenomes</taxon>
        <taxon>ecological metagenomes</taxon>
    </lineage>
</organism>
<dbReference type="AlphaFoldDB" id="A0A0F8WLP3"/>
<sequence length="197" mass="21808">MSSVIAADADTGLGEGTGEPGATSEELGESASAYQKLQGENDKLKSQSEKLQGEFDAFKQVMAPKEQLYDTFEKNPQWVPVMTKAITDFEKGDTASFIPDEDFVPEEAYRPGTPSYKFREEQENVRIKKAVDTAMGGVREEMDAVREEQLVGQTQEQLVKSGMTQENAKGYMDFLRDPEKFPGGKELLLGPMAKAYT</sequence>
<evidence type="ECO:0000313" key="2">
    <source>
        <dbReference type="EMBL" id="KKK57802.1"/>
    </source>
</evidence>
<protein>
    <submittedName>
        <fullName evidence="2">Uncharacterized protein</fullName>
    </submittedName>
</protein>
<feature type="region of interest" description="Disordered" evidence="1">
    <location>
        <begin position="1"/>
        <end position="50"/>
    </location>
</feature>
<dbReference type="EMBL" id="LAZR01064293">
    <property type="protein sequence ID" value="KKK57802.1"/>
    <property type="molecule type" value="Genomic_DNA"/>
</dbReference>
<feature type="compositionally biased region" description="Basic and acidic residues" evidence="1">
    <location>
        <begin position="39"/>
        <end position="50"/>
    </location>
</feature>
<reference evidence="2" key="1">
    <citation type="journal article" date="2015" name="Nature">
        <title>Complex archaea that bridge the gap between prokaryotes and eukaryotes.</title>
        <authorList>
            <person name="Spang A."/>
            <person name="Saw J.H."/>
            <person name="Jorgensen S.L."/>
            <person name="Zaremba-Niedzwiedzka K."/>
            <person name="Martijn J."/>
            <person name="Lind A.E."/>
            <person name="van Eijk R."/>
            <person name="Schleper C."/>
            <person name="Guy L."/>
            <person name="Ettema T.J."/>
        </authorList>
    </citation>
    <scope>NUCLEOTIDE SEQUENCE</scope>
</reference>
<evidence type="ECO:0000256" key="1">
    <source>
        <dbReference type="SAM" id="MobiDB-lite"/>
    </source>
</evidence>
<gene>
    <name evidence="2" type="ORF">LCGC14_3050810</name>
</gene>
<comment type="caution">
    <text evidence="2">The sequence shown here is derived from an EMBL/GenBank/DDBJ whole genome shotgun (WGS) entry which is preliminary data.</text>
</comment>